<organism evidence="2 3">
    <name type="scientific">Phialocephala subalpina</name>
    <dbReference type="NCBI Taxonomy" id="576137"/>
    <lineage>
        <taxon>Eukaryota</taxon>
        <taxon>Fungi</taxon>
        <taxon>Dikarya</taxon>
        <taxon>Ascomycota</taxon>
        <taxon>Pezizomycotina</taxon>
        <taxon>Leotiomycetes</taxon>
        <taxon>Helotiales</taxon>
        <taxon>Mollisiaceae</taxon>
        <taxon>Phialocephala</taxon>
        <taxon>Phialocephala fortinii species complex</taxon>
    </lineage>
</organism>
<dbReference type="OrthoDB" id="194443at2759"/>
<gene>
    <name evidence="2" type="ORF">PAC_11710</name>
</gene>
<dbReference type="PANTHER" id="PTHR47843">
    <property type="entry name" value="BTB DOMAIN-CONTAINING PROTEIN-RELATED"/>
    <property type="match status" value="1"/>
</dbReference>
<dbReference type="SUPFAM" id="SSF54695">
    <property type="entry name" value="POZ domain"/>
    <property type="match status" value="1"/>
</dbReference>
<evidence type="ECO:0000313" key="2">
    <source>
        <dbReference type="EMBL" id="CZR61813.1"/>
    </source>
</evidence>
<proteinExistence type="predicted"/>
<feature type="domain" description="BTB" evidence="1">
    <location>
        <begin position="31"/>
        <end position="102"/>
    </location>
</feature>
<dbReference type="Pfam" id="PF00651">
    <property type="entry name" value="BTB"/>
    <property type="match status" value="1"/>
</dbReference>
<dbReference type="EMBL" id="FJOG01000019">
    <property type="protein sequence ID" value="CZR61813.1"/>
    <property type="molecule type" value="Genomic_DNA"/>
</dbReference>
<protein>
    <recommendedName>
        <fullName evidence="1">BTB domain-containing protein</fullName>
    </recommendedName>
</protein>
<evidence type="ECO:0000313" key="3">
    <source>
        <dbReference type="Proteomes" id="UP000184330"/>
    </source>
</evidence>
<dbReference type="Gene3D" id="3.30.710.10">
    <property type="entry name" value="Potassium Channel Kv1.1, Chain A"/>
    <property type="match status" value="1"/>
</dbReference>
<dbReference type="AlphaFoldDB" id="A0A1L7X9V5"/>
<dbReference type="InterPro" id="IPR000210">
    <property type="entry name" value="BTB/POZ_dom"/>
</dbReference>
<dbReference type="PANTHER" id="PTHR47843:SF2">
    <property type="entry name" value="BTB DOMAIN-CONTAINING PROTEIN"/>
    <property type="match status" value="1"/>
</dbReference>
<reference evidence="2 3" key="1">
    <citation type="submission" date="2016-03" db="EMBL/GenBank/DDBJ databases">
        <authorList>
            <person name="Ploux O."/>
        </authorList>
    </citation>
    <scope>NUCLEOTIDE SEQUENCE [LARGE SCALE GENOMIC DNA]</scope>
    <source>
        <strain evidence="2 3">UAMH 11012</strain>
    </source>
</reference>
<dbReference type="PROSITE" id="PS50097">
    <property type="entry name" value="BTB"/>
    <property type="match status" value="1"/>
</dbReference>
<dbReference type="CDD" id="cd18186">
    <property type="entry name" value="BTB_POZ_ZBTB_KLHL-like"/>
    <property type="match status" value="1"/>
</dbReference>
<dbReference type="InterPro" id="IPR011333">
    <property type="entry name" value="SKP1/BTB/POZ_sf"/>
</dbReference>
<accession>A0A1L7X9V5</accession>
<name>A0A1L7X9V5_9HELO</name>
<sequence length="266" mass="29743">MAAPQDTPPWASLLQSKESKTDRITFCGPQTFVNINVGSGQEKLTFMVQKSLICHYSAFFDAAFNGPFLEGKSQVINMEDVENKIMGLLVDWLYLQRIQSEHGTSTRVTMLDLAKLWVLADRCTIPALQAAAMKGMQTWDRYCEVLDPTLSNTEDLADFTTYVYSHDTQNGPLSKLYIDIILGVCAHLELSGREKWKDEFLGVLEVAMSPGAAFQLLNVMITGATGFGGLRTAHRLKQGLTGFPEPADKKSWREWERETVLVLKPT</sequence>
<keyword evidence="3" id="KW-1185">Reference proteome</keyword>
<dbReference type="Proteomes" id="UP000184330">
    <property type="component" value="Unassembled WGS sequence"/>
</dbReference>
<evidence type="ECO:0000259" key="1">
    <source>
        <dbReference type="PROSITE" id="PS50097"/>
    </source>
</evidence>